<comment type="similarity">
    <text evidence="3 9">Belongs to the CobD/CbiB family.</text>
</comment>
<reference evidence="11" key="1">
    <citation type="journal article" date="2011" name="MBio">
        <title>Novel metabolic attributes of the genus Cyanothece, comprising a group of unicellular nitrogen-fixing Cyanobacteria.</title>
        <authorList>
            <person name="Bandyopadhyay A."/>
            <person name="Elvitigala T."/>
            <person name="Welsh E."/>
            <person name="Stockel J."/>
            <person name="Liberton M."/>
            <person name="Min H."/>
            <person name="Sherman L.A."/>
            <person name="Pakrasi H.B."/>
        </authorList>
    </citation>
    <scope>NUCLEOTIDE SEQUENCE [LARGE SCALE GENOMIC DNA]</scope>
    <source>
        <strain evidence="11">PCC 8801</strain>
    </source>
</reference>
<feature type="transmembrane region" description="Helical" evidence="9">
    <location>
        <begin position="306"/>
        <end position="326"/>
    </location>
</feature>
<comment type="caution">
    <text evidence="9">Lacks conserved residue(s) required for the propagation of feature annotation.</text>
</comment>
<evidence type="ECO:0000256" key="8">
    <source>
        <dbReference type="ARBA" id="ARBA00023136"/>
    </source>
</evidence>
<keyword evidence="8 9" id="KW-0472">Membrane</keyword>
<dbReference type="PANTHER" id="PTHR34308:SF1">
    <property type="entry name" value="COBALAMIN BIOSYNTHESIS PROTEIN CBIB"/>
    <property type="match status" value="1"/>
</dbReference>
<dbReference type="NCBIfam" id="TIGR00380">
    <property type="entry name" value="cobal_cbiB"/>
    <property type="match status" value="1"/>
</dbReference>
<evidence type="ECO:0000313" key="11">
    <source>
        <dbReference type="Proteomes" id="UP000008204"/>
    </source>
</evidence>
<dbReference type="EMBL" id="CP001287">
    <property type="protein sequence ID" value="ACK67755.1"/>
    <property type="molecule type" value="Genomic_DNA"/>
</dbReference>
<accession>B7K449</accession>
<dbReference type="InterPro" id="IPR004485">
    <property type="entry name" value="Cobalamin_biosynth_CobD/CbiB"/>
</dbReference>
<evidence type="ECO:0000256" key="1">
    <source>
        <dbReference type="ARBA" id="ARBA00004651"/>
    </source>
</evidence>
<dbReference type="GO" id="GO:0048472">
    <property type="term" value="F:threonine-phosphate decarboxylase activity"/>
    <property type="evidence" value="ECO:0007669"/>
    <property type="project" value="InterPro"/>
</dbReference>
<evidence type="ECO:0000256" key="9">
    <source>
        <dbReference type="HAMAP-Rule" id="MF_00024"/>
    </source>
</evidence>
<sequence>METNVEGIVLGLAAIIDYGIGDPKGWCHPVQVMGWTISKMSQWVITHCHEKGLRRWGGICLGLGIIFGSGILGWSIVKLAKTIHPGLGIAIESIMLASCFAARSLRWAAEDVIDPLMSGNIALARTKLSQYVGRDTQNLSELEILRAVLETVSENATDGVTAPLFYGIMGAFFPIIGSVPLALAYKAASTLDSMIGYRQEPFTDIGWFSAKLEDVLTWFPCRLTVLTLALFSGKPRFILSICRRDAPQDPSPNSGWSECVYAAILGVQLGGKNTYQGQPKNKPLLGDSLRPITPEIIAQALQLTRLCFLMWLGLALMGLSAIADFLP</sequence>
<evidence type="ECO:0000313" key="10">
    <source>
        <dbReference type="EMBL" id="ACK67755.1"/>
    </source>
</evidence>
<evidence type="ECO:0000256" key="5">
    <source>
        <dbReference type="ARBA" id="ARBA00022573"/>
    </source>
</evidence>
<name>B7K449_RIPO1</name>
<keyword evidence="6 9" id="KW-0812">Transmembrane</keyword>
<keyword evidence="11" id="KW-1185">Reference proteome</keyword>
<evidence type="ECO:0000256" key="4">
    <source>
        <dbReference type="ARBA" id="ARBA00022475"/>
    </source>
</evidence>
<dbReference type="KEGG" id="cyp:PCC8801_3805"/>
<feature type="transmembrane region" description="Helical" evidence="9">
    <location>
        <begin position="164"/>
        <end position="185"/>
    </location>
</feature>
<comment type="function">
    <text evidence="9">Converts cobyric acid to cobinamide by the addition of aminopropanol on the F carboxylic group.</text>
</comment>
<evidence type="ECO:0000256" key="7">
    <source>
        <dbReference type="ARBA" id="ARBA00022989"/>
    </source>
</evidence>
<dbReference type="GO" id="GO:0005886">
    <property type="term" value="C:plasma membrane"/>
    <property type="evidence" value="ECO:0007669"/>
    <property type="project" value="UniProtKB-SubCell"/>
</dbReference>
<dbReference type="STRING" id="41431.PCC8801_3805"/>
<dbReference type="eggNOG" id="COG1270">
    <property type="taxonomic scope" value="Bacteria"/>
</dbReference>
<dbReference type="HOGENOM" id="CLU_054212_0_0_3"/>
<dbReference type="GO" id="GO:0009236">
    <property type="term" value="P:cobalamin biosynthetic process"/>
    <property type="evidence" value="ECO:0007669"/>
    <property type="project" value="UniProtKB-UniRule"/>
</dbReference>
<gene>
    <name evidence="9" type="primary">cobD</name>
    <name evidence="10" type="ordered locus">PCC8801_3805</name>
</gene>
<dbReference type="PANTHER" id="PTHR34308">
    <property type="entry name" value="COBALAMIN BIOSYNTHESIS PROTEIN CBIB"/>
    <property type="match status" value="1"/>
</dbReference>
<dbReference type="UniPathway" id="UPA00148"/>
<dbReference type="RefSeq" id="WP_012597013.1">
    <property type="nucleotide sequence ID" value="NC_011726.1"/>
</dbReference>
<evidence type="ECO:0000256" key="6">
    <source>
        <dbReference type="ARBA" id="ARBA00022692"/>
    </source>
</evidence>
<proteinExistence type="inferred from homology"/>
<comment type="subcellular location">
    <subcellularLocation>
        <location evidence="1 9">Cell membrane</location>
        <topology evidence="1 9">Multi-pass membrane protein</topology>
    </subcellularLocation>
</comment>
<feature type="transmembrane region" description="Helical" evidence="9">
    <location>
        <begin position="56"/>
        <end position="77"/>
    </location>
</feature>
<keyword evidence="4 9" id="KW-1003">Cell membrane</keyword>
<evidence type="ECO:0000256" key="2">
    <source>
        <dbReference type="ARBA" id="ARBA00004953"/>
    </source>
</evidence>
<dbReference type="HAMAP" id="MF_00024">
    <property type="entry name" value="CobD_CbiB"/>
    <property type="match status" value="1"/>
</dbReference>
<organism evidence="10 11">
    <name type="scientific">Rippkaea orientalis (strain PCC 8801 / RF-1)</name>
    <name type="common">Cyanothece sp. (strain PCC 8801)</name>
    <dbReference type="NCBI Taxonomy" id="41431"/>
    <lineage>
        <taxon>Bacteria</taxon>
        <taxon>Bacillati</taxon>
        <taxon>Cyanobacteriota</taxon>
        <taxon>Cyanophyceae</taxon>
        <taxon>Oscillatoriophycideae</taxon>
        <taxon>Chroococcales</taxon>
        <taxon>Aphanothecaceae</taxon>
        <taxon>Rippkaea</taxon>
        <taxon>Rippkaea orientalis</taxon>
    </lineage>
</organism>
<dbReference type="AlphaFoldDB" id="B7K449"/>
<comment type="pathway">
    <text evidence="2 9">Cofactor biosynthesis; adenosylcobalamin biosynthesis.</text>
</comment>
<dbReference type="Proteomes" id="UP000008204">
    <property type="component" value="Chromosome"/>
</dbReference>
<dbReference type="Pfam" id="PF03186">
    <property type="entry name" value="CobD_Cbib"/>
    <property type="match status" value="1"/>
</dbReference>
<keyword evidence="5 9" id="KW-0169">Cobalamin biosynthesis</keyword>
<keyword evidence="7 9" id="KW-1133">Transmembrane helix</keyword>
<dbReference type="GO" id="GO:0015420">
    <property type="term" value="F:ABC-type vitamin B12 transporter activity"/>
    <property type="evidence" value="ECO:0007669"/>
    <property type="project" value="UniProtKB-UniRule"/>
</dbReference>
<protein>
    <recommendedName>
        <fullName evidence="9">Cobalamin biosynthesis protein CobD</fullName>
    </recommendedName>
</protein>
<evidence type="ECO:0000256" key="3">
    <source>
        <dbReference type="ARBA" id="ARBA00006263"/>
    </source>
</evidence>
<dbReference type="OrthoDB" id="9811967at2"/>